<evidence type="ECO:0000256" key="7">
    <source>
        <dbReference type="ARBA" id="ARBA00022618"/>
    </source>
</evidence>
<evidence type="ECO:0000256" key="13">
    <source>
        <dbReference type="SAM" id="Phobius"/>
    </source>
</evidence>
<dbReference type="PANTHER" id="PTHR47755">
    <property type="entry name" value="CELL DIVISION PROTEIN FTSX"/>
    <property type="match status" value="1"/>
</dbReference>
<keyword evidence="17" id="KW-1185">Reference proteome</keyword>
<dbReference type="AlphaFoldDB" id="A0A0W8IHB9"/>
<feature type="transmembrane region" description="Helical" evidence="13">
    <location>
        <begin position="278"/>
        <end position="301"/>
    </location>
</feature>
<evidence type="ECO:0000313" key="16">
    <source>
        <dbReference type="EMBL" id="KUG59243.1"/>
    </source>
</evidence>
<evidence type="ECO:0000256" key="12">
    <source>
        <dbReference type="PIRNR" id="PIRNR003097"/>
    </source>
</evidence>
<keyword evidence="7 12" id="KW-0132">Cell division</keyword>
<sequence length="307" mass="33341">MRPGFLLGEVGNGLRRNFSMFVSVVLVTMVSLFFLGVGLLAQAQVSTAKGEWYDRVQVSIFLCTPDSTDAPGCTAGAVTPEQRDQIESDLQGLEPLVTEYFYESNAEAYERFTEQFRNSSALESVPQESIPASFRVNLSDPSRYDVIRAAFEQAPGVDSVEDQREVVDRLFAFLGALSWGALALAVAMVVCAVLLISTTIRLTAWTRRKETAIQRMVGASAFSIRLPFILETVVAAVLGAALAVALLWATVRFGISGFLSELLAGESGLVSLVGERDLWLITPFLVGGAVLLAVVTAWTALRRHVRV</sequence>
<comment type="caution">
    <text evidence="16">The sequence shown here is derived from an EMBL/GenBank/DDBJ whole genome shotgun (WGS) entry which is preliminary data.</text>
</comment>
<comment type="subcellular location">
    <subcellularLocation>
        <location evidence="2">Cell membrane</location>
        <topology evidence="2">Multi-pass membrane protein</topology>
    </subcellularLocation>
</comment>
<proteinExistence type="inferred from homology"/>
<keyword evidence="6 12" id="KW-1003">Cell membrane</keyword>
<comment type="similarity">
    <text evidence="3 12">Belongs to the ABC-4 integral membrane protein family. FtsX subfamily.</text>
</comment>
<dbReference type="PIRSF" id="PIRSF003097">
    <property type="entry name" value="FtsX"/>
    <property type="match status" value="1"/>
</dbReference>
<feature type="domain" description="ABC3 transporter permease C-terminal" evidence="14">
    <location>
        <begin position="184"/>
        <end position="303"/>
    </location>
</feature>
<feature type="transmembrane region" description="Helical" evidence="13">
    <location>
        <begin position="21"/>
        <end position="43"/>
    </location>
</feature>
<evidence type="ECO:0000256" key="4">
    <source>
        <dbReference type="ARBA" id="ARBA00011160"/>
    </source>
</evidence>
<dbReference type="STRING" id="767452.AVL62_06045"/>
<dbReference type="OrthoDB" id="9812531at2"/>
<dbReference type="RefSeq" id="WP_058889718.1">
    <property type="nucleotide sequence ID" value="NZ_LQBL01000002.1"/>
</dbReference>
<evidence type="ECO:0000256" key="9">
    <source>
        <dbReference type="ARBA" id="ARBA00022989"/>
    </source>
</evidence>
<evidence type="ECO:0000256" key="5">
    <source>
        <dbReference type="ARBA" id="ARBA00021907"/>
    </source>
</evidence>
<gene>
    <name evidence="16" type="ORF">AVL62_06045</name>
</gene>
<comment type="subunit">
    <text evidence="4">Forms a membrane-associated complex with FtsE.</text>
</comment>
<dbReference type="EMBL" id="LQBL01000002">
    <property type="protein sequence ID" value="KUG59243.1"/>
    <property type="molecule type" value="Genomic_DNA"/>
</dbReference>
<keyword evidence="11 12" id="KW-0131">Cell cycle</keyword>
<protein>
    <recommendedName>
        <fullName evidence="5 12">Cell division protein FtsX</fullName>
    </recommendedName>
</protein>
<keyword evidence="10 12" id="KW-0472">Membrane</keyword>
<evidence type="ECO:0000256" key="2">
    <source>
        <dbReference type="ARBA" id="ARBA00004651"/>
    </source>
</evidence>
<dbReference type="NCBIfam" id="NF038346">
    <property type="entry name" value="FtsX_actino"/>
    <property type="match status" value="1"/>
</dbReference>
<dbReference type="GO" id="GO:0005886">
    <property type="term" value="C:plasma membrane"/>
    <property type="evidence" value="ECO:0007669"/>
    <property type="project" value="UniProtKB-SubCell"/>
</dbReference>
<evidence type="ECO:0000256" key="1">
    <source>
        <dbReference type="ARBA" id="ARBA00003552"/>
    </source>
</evidence>
<dbReference type="InterPro" id="IPR047929">
    <property type="entry name" value="FtsX_actino"/>
</dbReference>
<evidence type="ECO:0000256" key="6">
    <source>
        <dbReference type="ARBA" id="ARBA00022475"/>
    </source>
</evidence>
<dbReference type="PANTHER" id="PTHR47755:SF1">
    <property type="entry name" value="CELL DIVISION PROTEIN FTSX"/>
    <property type="match status" value="1"/>
</dbReference>
<accession>A0A0W8IHB9</accession>
<dbReference type="InterPro" id="IPR040690">
    <property type="entry name" value="FtsX_ECD"/>
</dbReference>
<evidence type="ECO:0000259" key="15">
    <source>
        <dbReference type="Pfam" id="PF18075"/>
    </source>
</evidence>
<name>A0A0W8IHB9_9MICO</name>
<dbReference type="Pfam" id="PF18075">
    <property type="entry name" value="FtsX_ECD"/>
    <property type="match status" value="1"/>
</dbReference>
<feature type="domain" description="FtsX extracellular" evidence="15">
    <location>
        <begin position="56"/>
        <end position="160"/>
    </location>
</feature>
<evidence type="ECO:0000256" key="3">
    <source>
        <dbReference type="ARBA" id="ARBA00007379"/>
    </source>
</evidence>
<dbReference type="Pfam" id="PF02687">
    <property type="entry name" value="FtsX"/>
    <property type="match status" value="1"/>
</dbReference>
<keyword evidence="8 13" id="KW-0812">Transmembrane</keyword>
<keyword evidence="9 13" id="KW-1133">Transmembrane helix</keyword>
<evidence type="ECO:0000256" key="8">
    <source>
        <dbReference type="ARBA" id="ARBA00022692"/>
    </source>
</evidence>
<evidence type="ECO:0000313" key="17">
    <source>
        <dbReference type="Proteomes" id="UP000054837"/>
    </source>
</evidence>
<feature type="transmembrane region" description="Helical" evidence="13">
    <location>
        <begin position="224"/>
        <end position="249"/>
    </location>
</feature>
<comment type="function">
    <text evidence="1">Part of the ABC transporter FtsEX involved in cellular division.</text>
</comment>
<dbReference type="InterPro" id="IPR003838">
    <property type="entry name" value="ABC3_permease_C"/>
</dbReference>
<dbReference type="Gene3D" id="3.30.70.3040">
    <property type="match status" value="1"/>
</dbReference>
<organism evidence="16 17">
    <name type="scientific">Serinicoccus chungangensis</name>
    <dbReference type="NCBI Taxonomy" id="767452"/>
    <lineage>
        <taxon>Bacteria</taxon>
        <taxon>Bacillati</taxon>
        <taxon>Actinomycetota</taxon>
        <taxon>Actinomycetes</taxon>
        <taxon>Micrococcales</taxon>
        <taxon>Ornithinimicrobiaceae</taxon>
        <taxon>Serinicoccus</taxon>
    </lineage>
</organism>
<evidence type="ECO:0000256" key="11">
    <source>
        <dbReference type="ARBA" id="ARBA00023306"/>
    </source>
</evidence>
<dbReference type="Proteomes" id="UP000054837">
    <property type="component" value="Unassembled WGS sequence"/>
</dbReference>
<feature type="transmembrane region" description="Helical" evidence="13">
    <location>
        <begin position="170"/>
        <end position="203"/>
    </location>
</feature>
<evidence type="ECO:0000259" key="14">
    <source>
        <dbReference type="Pfam" id="PF02687"/>
    </source>
</evidence>
<dbReference type="GO" id="GO:0051301">
    <property type="term" value="P:cell division"/>
    <property type="evidence" value="ECO:0007669"/>
    <property type="project" value="UniProtKB-KW"/>
</dbReference>
<evidence type="ECO:0000256" key="10">
    <source>
        <dbReference type="ARBA" id="ARBA00023136"/>
    </source>
</evidence>
<reference evidence="16 17" key="1">
    <citation type="submission" date="2015-12" db="EMBL/GenBank/DDBJ databases">
        <title>Serinicoccus chungangenesis strain CD08_5 genome sequencing and assembly.</title>
        <authorList>
            <person name="Chander A.M."/>
            <person name="Kaur G."/>
            <person name="Nair G.R."/>
            <person name="Dhawan D.K."/>
            <person name="Kochhar R.K."/>
            <person name="Mayilraj S."/>
            <person name="Bhadada S.K."/>
        </authorList>
    </citation>
    <scope>NUCLEOTIDE SEQUENCE [LARGE SCALE GENOMIC DNA]</scope>
    <source>
        <strain evidence="16 17">CD08_5</strain>
    </source>
</reference>
<dbReference type="InterPro" id="IPR004513">
    <property type="entry name" value="FtsX"/>
</dbReference>